<dbReference type="Pfam" id="PF13539">
    <property type="entry name" value="Peptidase_M15_4"/>
    <property type="match status" value="1"/>
</dbReference>
<dbReference type="EMBL" id="QPJW01000001">
    <property type="protein sequence ID" value="RCX22971.1"/>
    <property type="molecule type" value="Genomic_DNA"/>
</dbReference>
<proteinExistence type="predicted"/>
<evidence type="ECO:0000313" key="3">
    <source>
        <dbReference type="EMBL" id="RCX22971.1"/>
    </source>
</evidence>
<accession>A0A369BNK0</accession>
<dbReference type="CDD" id="cd14845">
    <property type="entry name" value="L-Ala-D-Glu_peptidase_like"/>
    <property type="match status" value="1"/>
</dbReference>
<dbReference type="Proteomes" id="UP000253090">
    <property type="component" value="Unassembled WGS sequence"/>
</dbReference>
<dbReference type="RefSeq" id="WP_114494902.1">
    <property type="nucleotide sequence ID" value="NZ_QPJW01000001.1"/>
</dbReference>
<name>A0A369BNK0_9BACL</name>
<dbReference type="InterPro" id="IPR012854">
    <property type="entry name" value="Cu_amine_oxidase-like_N"/>
</dbReference>
<evidence type="ECO:0000259" key="1">
    <source>
        <dbReference type="Pfam" id="PF07833"/>
    </source>
</evidence>
<dbReference type="OrthoDB" id="9799970at2"/>
<evidence type="ECO:0000259" key="2">
    <source>
        <dbReference type="Pfam" id="PF13539"/>
    </source>
</evidence>
<dbReference type="Pfam" id="PF07833">
    <property type="entry name" value="Cu_amine_oxidN1"/>
    <property type="match status" value="1"/>
</dbReference>
<dbReference type="Gene3D" id="3.30.1380.10">
    <property type="match status" value="1"/>
</dbReference>
<feature type="domain" description="Copper amine oxidase-like N-terminal" evidence="1">
    <location>
        <begin position="192"/>
        <end position="231"/>
    </location>
</feature>
<dbReference type="SUPFAM" id="SSF55166">
    <property type="entry name" value="Hedgehog/DD-peptidase"/>
    <property type="match status" value="1"/>
</dbReference>
<gene>
    <name evidence="3" type="ORF">DFP94_101560</name>
</gene>
<comment type="caution">
    <text evidence="3">The sequence shown here is derived from an EMBL/GenBank/DDBJ whole genome shotgun (WGS) entry which is preliminary data.</text>
</comment>
<sequence>MALTLEYVRSKSAARLSGLNPVVAAAASALIDRCYAREVYVIITQGLRTYAEQDALFAQGRTKPGKIVTKARGGESNHNFGVAIDFALLLADGRSVSWDTLRDADKDSLPDWSEVVEEAKKLGFAWGGDWRSFKDMPHLEMTFGLSTAQLRAGRRPTTTQIDAAYKRIKETEGDNDVIVTKASVTVDGKPAKDGVIIDGSVYVPLRDVGERLGAVVAWDNKTKVAVVTTKGAK</sequence>
<dbReference type="InterPro" id="IPR009045">
    <property type="entry name" value="Zn_M74/Hedgehog-like"/>
</dbReference>
<dbReference type="InterPro" id="IPR036582">
    <property type="entry name" value="Mao_N_sf"/>
</dbReference>
<reference evidence="3 4" key="1">
    <citation type="submission" date="2018-07" db="EMBL/GenBank/DDBJ databases">
        <title>Genomic Encyclopedia of Type Strains, Phase III (KMG-III): the genomes of soil and plant-associated and newly described type strains.</title>
        <authorList>
            <person name="Whitman W."/>
        </authorList>
    </citation>
    <scope>NUCLEOTIDE SEQUENCE [LARGE SCALE GENOMIC DNA]</scope>
    <source>
        <strain evidence="3 4">CECT 8333</strain>
    </source>
</reference>
<evidence type="ECO:0000313" key="4">
    <source>
        <dbReference type="Proteomes" id="UP000253090"/>
    </source>
</evidence>
<dbReference type="GO" id="GO:0008233">
    <property type="term" value="F:peptidase activity"/>
    <property type="evidence" value="ECO:0007669"/>
    <property type="project" value="InterPro"/>
</dbReference>
<keyword evidence="4" id="KW-1185">Reference proteome</keyword>
<dbReference type="InterPro" id="IPR039561">
    <property type="entry name" value="Peptidase_M15C"/>
</dbReference>
<dbReference type="AlphaFoldDB" id="A0A369BNK0"/>
<dbReference type="SUPFAM" id="SSF55383">
    <property type="entry name" value="Copper amine oxidase, domain N"/>
    <property type="match status" value="1"/>
</dbReference>
<organism evidence="3 4">
    <name type="scientific">Fontibacillus phaseoli</name>
    <dbReference type="NCBI Taxonomy" id="1416533"/>
    <lineage>
        <taxon>Bacteria</taxon>
        <taxon>Bacillati</taxon>
        <taxon>Bacillota</taxon>
        <taxon>Bacilli</taxon>
        <taxon>Bacillales</taxon>
        <taxon>Paenibacillaceae</taxon>
        <taxon>Fontibacillus</taxon>
    </lineage>
</organism>
<feature type="domain" description="Peptidase M15C" evidence="2">
    <location>
        <begin position="71"/>
        <end position="141"/>
    </location>
</feature>
<protein>
    <submittedName>
        <fullName evidence="3">Peptidoglycan L-alanyl-D-glutamate endopeptidase CwlK</fullName>
    </submittedName>
</protein>